<dbReference type="Proteomes" id="UP001589783">
    <property type="component" value="Unassembled WGS sequence"/>
</dbReference>
<dbReference type="Pfam" id="PF07728">
    <property type="entry name" value="AAA_5"/>
    <property type="match status" value="1"/>
</dbReference>
<feature type="domain" description="AAA+ ATPase" evidence="2">
    <location>
        <begin position="198"/>
        <end position="348"/>
    </location>
</feature>
<dbReference type="RefSeq" id="WP_382359954.1">
    <property type="nucleotide sequence ID" value="NZ_JBHLWV010000006.1"/>
</dbReference>
<dbReference type="InterPro" id="IPR011704">
    <property type="entry name" value="ATPase_dyneun-rel_AAA"/>
</dbReference>
<dbReference type="InterPro" id="IPR050764">
    <property type="entry name" value="CbbQ/NirQ/NorQ/GpvN"/>
</dbReference>
<gene>
    <name evidence="3" type="ORF">ACFFJD_01650</name>
</gene>
<evidence type="ECO:0000313" key="3">
    <source>
        <dbReference type="EMBL" id="MFC0313556.1"/>
    </source>
</evidence>
<reference evidence="3 4" key="1">
    <citation type="submission" date="2024-09" db="EMBL/GenBank/DDBJ databases">
        <authorList>
            <person name="Sun Q."/>
            <person name="Mori K."/>
        </authorList>
    </citation>
    <scope>NUCLEOTIDE SEQUENCE [LARGE SCALE GENOMIC DNA]</scope>
    <source>
        <strain evidence="3 4">CCM 7957</strain>
    </source>
</reference>
<comment type="caution">
    <text evidence="3">The sequence shown here is derived from an EMBL/GenBank/DDBJ whole genome shotgun (WGS) entry which is preliminary data.</text>
</comment>
<dbReference type="PANTHER" id="PTHR42759">
    <property type="entry name" value="MOXR FAMILY PROTEIN"/>
    <property type="match status" value="1"/>
</dbReference>
<accession>A0ABV6H484</accession>
<dbReference type="EMBL" id="JBHLWV010000006">
    <property type="protein sequence ID" value="MFC0313556.1"/>
    <property type="molecule type" value="Genomic_DNA"/>
</dbReference>
<feature type="compositionally biased region" description="Polar residues" evidence="1">
    <location>
        <begin position="142"/>
        <end position="151"/>
    </location>
</feature>
<dbReference type="InterPro" id="IPR003593">
    <property type="entry name" value="AAA+_ATPase"/>
</dbReference>
<dbReference type="InterPro" id="IPR027417">
    <property type="entry name" value="P-loop_NTPase"/>
</dbReference>
<dbReference type="PANTHER" id="PTHR42759:SF1">
    <property type="entry name" value="MAGNESIUM-CHELATASE SUBUNIT CHLD"/>
    <property type="match status" value="1"/>
</dbReference>
<organism evidence="3 4">
    <name type="scientific">Gordonia phosphorivorans</name>
    <dbReference type="NCBI Taxonomy" id="1056982"/>
    <lineage>
        <taxon>Bacteria</taxon>
        <taxon>Bacillati</taxon>
        <taxon>Actinomycetota</taxon>
        <taxon>Actinomycetes</taxon>
        <taxon>Mycobacteriales</taxon>
        <taxon>Gordoniaceae</taxon>
        <taxon>Gordonia</taxon>
    </lineage>
</organism>
<dbReference type="SMART" id="SM00382">
    <property type="entry name" value="AAA"/>
    <property type="match status" value="1"/>
</dbReference>
<keyword evidence="4" id="KW-1185">Reference proteome</keyword>
<dbReference type="Gene3D" id="3.40.50.300">
    <property type="entry name" value="P-loop containing nucleotide triphosphate hydrolases"/>
    <property type="match status" value="1"/>
</dbReference>
<proteinExistence type="predicted"/>
<evidence type="ECO:0000259" key="2">
    <source>
        <dbReference type="SMART" id="SM00382"/>
    </source>
</evidence>
<dbReference type="SUPFAM" id="SSF52540">
    <property type="entry name" value="P-loop containing nucleoside triphosphate hydrolases"/>
    <property type="match status" value="1"/>
</dbReference>
<evidence type="ECO:0000313" key="4">
    <source>
        <dbReference type="Proteomes" id="UP001589783"/>
    </source>
</evidence>
<evidence type="ECO:0000256" key="1">
    <source>
        <dbReference type="SAM" id="MobiDB-lite"/>
    </source>
</evidence>
<protein>
    <submittedName>
        <fullName evidence="3">AAA family ATPase</fullName>
    </submittedName>
</protein>
<dbReference type="CDD" id="cd00009">
    <property type="entry name" value="AAA"/>
    <property type="match status" value="1"/>
</dbReference>
<name>A0ABV6H484_9ACTN</name>
<sequence>MAQVKVAIWVLQDPGSARQKVYAAAAWSDPVSGDAMFFSGYGPAASLTGMTLNVNDESAASREPVPRNASQIAAAFTGRLALKERRGYNVVLAAPRVITVDATYIDPVTFVREHALNAAYGEGAPGEAAAVVAEALQGANTALTDPPTASRTPIRATPPTLGSSATAPIALPDGTDYYPRMIGGITDVDLLRTARTTLRSPVGLSGASGVGKTTLPLAAFGDDLIVVRGHGDLKVSDVVGQFIPTPPGQTSASGFTWVDGPLLTAMKEGKVLLFDEVTRTPAETLAVLFSAMDFQRSVTVDALGGEVVTAAESFTVVGTWNPDGRGVTELDDALLRRFPIRIVVTNDLDAAARRGVDPRLVRVGQNLATIRAQQIADGDIPVWEPPVATLLDVQKVLDAGLGDQLAADMLLTACPEHDRGDEVIDAITTAMGVYPTELTLGPAA</sequence>
<feature type="region of interest" description="Disordered" evidence="1">
    <location>
        <begin position="142"/>
        <end position="168"/>
    </location>
</feature>